<evidence type="ECO:0000313" key="2">
    <source>
        <dbReference type="EMBL" id="TDK66393.1"/>
    </source>
</evidence>
<gene>
    <name evidence="2" type="ORF">E2I14_07925</name>
</gene>
<dbReference type="OrthoDB" id="8756377at2"/>
<dbReference type="Proteomes" id="UP000294829">
    <property type="component" value="Unassembled WGS sequence"/>
</dbReference>
<sequence>MRRNALNGICHDILMSFISRNNDLSGYWGIGMLCLAASENNTQSVALDLLNNKASLISNEFDAMVNHYREMLFMLLGKRSIPASAISKVTLVTSFNQGNDERYHYFQSALGQPYICTIEMFDTLGRGHSITAGGHCKSHDPSKESRRAPDKRIE</sequence>
<protein>
    <submittedName>
        <fullName evidence="2">Uncharacterized protein</fullName>
    </submittedName>
</protein>
<feature type="compositionally biased region" description="Basic and acidic residues" evidence="1">
    <location>
        <begin position="137"/>
        <end position="154"/>
    </location>
</feature>
<comment type="caution">
    <text evidence="2">The sequence shown here is derived from an EMBL/GenBank/DDBJ whole genome shotgun (WGS) entry which is preliminary data.</text>
</comment>
<proteinExistence type="predicted"/>
<feature type="region of interest" description="Disordered" evidence="1">
    <location>
        <begin position="132"/>
        <end position="154"/>
    </location>
</feature>
<evidence type="ECO:0000256" key="1">
    <source>
        <dbReference type="SAM" id="MobiDB-lite"/>
    </source>
</evidence>
<name>A0A4R5W230_9BURK</name>
<organism evidence="2 3">
    <name type="scientific">Sapientia aquatica</name>
    <dbReference type="NCBI Taxonomy" id="1549640"/>
    <lineage>
        <taxon>Bacteria</taxon>
        <taxon>Pseudomonadati</taxon>
        <taxon>Pseudomonadota</taxon>
        <taxon>Betaproteobacteria</taxon>
        <taxon>Burkholderiales</taxon>
        <taxon>Oxalobacteraceae</taxon>
        <taxon>Sapientia</taxon>
    </lineage>
</organism>
<evidence type="ECO:0000313" key="3">
    <source>
        <dbReference type="Proteomes" id="UP000294829"/>
    </source>
</evidence>
<keyword evidence="3" id="KW-1185">Reference proteome</keyword>
<accession>A0A4R5W230</accession>
<dbReference type="AlphaFoldDB" id="A0A4R5W230"/>
<dbReference type="RefSeq" id="WP_133327231.1">
    <property type="nucleotide sequence ID" value="NZ_SMYL01000003.1"/>
</dbReference>
<dbReference type="EMBL" id="SMYL01000003">
    <property type="protein sequence ID" value="TDK66393.1"/>
    <property type="molecule type" value="Genomic_DNA"/>
</dbReference>
<reference evidence="2 3" key="1">
    <citation type="submission" date="2019-03" db="EMBL/GenBank/DDBJ databases">
        <title>Sapientia aquatica gen. nov., sp. nov., isolated from a crater lake.</title>
        <authorList>
            <person name="Felfoldi T."/>
            <person name="Szabo A."/>
            <person name="Toth E."/>
            <person name="Schumann P."/>
            <person name="Keki Z."/>
            <person name="Marialigeti K."/>
            <person name="Mathe I."/>
        </authorList>
    </citation>
    <scope>NUCLEOTIDE SEQUENCE [LARGE SCALE GENOMIC DNA]</scope>
    <source>
        <strain evidence="2 3">SA-152</strain>
    </source>
</reference>